<name>A0A4Y2UNC1_ARAVE</name>
<organism evidence="2 3">
    <name type="scientific">Araneus ventricosus</name>
    <name type="common">Orbweaver spider</name>
    <name type="synonym">Epeira ventricosa</name>
    <dbReference type="NCBI Taxonomy" id="182803"/>
    <lineage>
        <taxon>Eukaryota</taxon>
        <taxon>Metazoa</taxon>
        <taxon>Ecdysozoa</taxon>
        <taxon>Arthropoda</taxon>
        <taxon>Chelicerata</taxon>
        <taxon>Arachnida</taxon>
        <taxon>Araneae</taxon>
        <taxon>Araneomorphae</taxon>
        <taxon>Entelegynae</taxon>
        <taxon>Araneoidea</taxon>
        <taxon>Araneidae</taxon>
        <taxon>Araneus</taxon>
    </lineage>
</organism>
<dbReference type="AlphaFoldDB" id="A0A4Y2UNC1"/>
<keyword evidence="3" id="KW-1185">Reference proteome</keyword>
<protein>
    <submittedName>
        <fullName evidence="2">Uncharacterized protein</fullName>
    </submittedName>
</protein>
<reference evidence="2 3" key="1">
    <citation type="journal article" date="2019" name="Sci. Rep.">
        <title>Orb-weaving spider Araneus ventricosus genome elucidates the spidroin gene catalogue.</title>
        <authorList>
            <person name="Kono N."/>
            <person name="Nakamura H."/>
            <person name="Ohtoshi R."/>
            <person name="Moran D.A.P."/>
            <person name="Shinohara A."/>
            <person name="Yoshida Y."/>
            <person name="Fujiwara M."/>
            <person name="Mori M."/>
            <person name="Tomita M."/>
            <person name="Arakawa K."/>
        </authorList>
    </citation>
    <scope>NUCLEOTIDE SEQUENCE [LARGE SCALE GENOMIC DNA]</scope>
</reference>
<accession>A0A4Y2UNC1</accession>
<evidence type="ECO:0000313" key="2">
    <source>
        <dbReference type="EMBL" id="GBO13186.1"/>
    </source>
</evidence>
<keyword evidence="1" id="KW-0812">Transmembrane</keyword>
<proteinExistence type="predicted"/>
<keyword evidence="1" id="KW-0472">Membrane</keyword>
<dbReference type="EMBL" id="BGPR01037549">
    <property type="protein sequence ID" value="GBO13186.1"/>
    <property type="molecule type" value="Genomic_DNA"/>
</dbReference>
<evidence type="ECO:0000313" key="3">
    <source>
        <dbReference type="Proteomes" id="UP000499080"/>
    </source>
</evidence>
<sequence>MLKLISGCYWGADAETLRTTYVSLIRPILEYGYQVYRVASDTNLDKLERVELSGSTPADSVLYDVDLQPLRLRTIPTLTKYLINCLVIIINIALLTVKMLTK</sequence>
<keyword evidence="1" id="KW-1133">Transmembrane helix</keyword>
<comment type="caution">
    <text evidence="2">The sequence shown here is derived from an EMBL/GenBank/DDBJ whole genome shotgun (WGS) entry which is preliminary data.</text>
</comment>
<feature type="transmembrane region" description="Helical" evidence="1">
    <location>
        <begin position="81"/>
        <end position="100"/>
    </location>
</feature>
<evidence type="ECO:0000256" key="1">
    <source>
        <dbReference type="SAM" id="Phobius"/>
    </source>
</evidence>
<gene>
    <name evidence="2" type="ORF">AVEN_124410_1</name>
</gene>
<dbReference type="Proteomes" id="UP000499080">
    <property type="component" value="Unassembled WGS sequence"/>
</dbReference>